<gene>
    <name evidence="1" type="ORF">J8TS2_08000</name>
</gene>
<reference evidence="1 2" key="1">
    <citation type="submission" date="2021-03" db="EMBL/GenBank/DDBJ databases">
        <title>Antimicrobial resistance genes in bacteria isolated from Japanese honey, and their potential for conferring macrolide and lincosamide resistance in the American foulbrood pathogen Paenibacillus larvae.</title>
        <authorList>
            <person name="Okamoto M."/>
            <person name="Kumagai M."/>
            <person name="Kanamori H."/>
            <person name="Takamatsu D."/>
        </authorList>
    </citation>
    <scope>NUCLEOTIDE SEQUENCE [LARGE SCALE GENOMIC DNA]</scope>
    <source>
        <strain evidence="1 2">J8TS2</strain>
    </source>
</reference>
<proteinExistence type="predicted"/>
<evidence type="ECO:0000313" key="2">
    <source>
        <dbReference type="Proteomes" id="UP000679950"/>
    </source>
</evidence>
<sequence length="115" mass="13514">MSLFIFFILIAIAIYLVKSSKGMVTIYEANEKGIGESHRIFALLKNSDLRPKYSAPIDWQTALWFGRGENNIAISVNEKYEGKARQLVMLYRAEQRRIERSIENERRKSERLFLR</sequence>
<dbReference type="Proteomes" id="UP000679950">
    <property type="component" value="Unassembled WGS sequence"/>
</dbReference>
<evidence type="ECO:0000313" key="1">
    <source>
        <dbReference type="EMBL" id="GIN56481.1"/>
    </source>
</evidence>
<name>A0ABQ4KES6_9BACI</name>
<accession>A0ABQ4KES6</accession>
<keyword evidence="2" id="KW-1185">Reference proteome</keyword>
<comment type="caution">
    <text evidence="1">The sequence shown here is derived from an EMBL/GenBank/DDBJ whole genome shotgun (WGS) entry which is preliminary data.</text>
</comment>
<dbReference type="EMBL" id="BORB01000004">
    <property type="protein sequence ID" value="GIN56481.1"/>
    <property type="molecule type" value="Genomic_DNA"/>
</dbReference>
<protein>
    <submittedName>
        <fullName evidence="1">Uncharacterized protein</fullName>
    </submittedName>
</protein>
<organism evidence="1 2">
    <name type="scientific">Lederbergia ruris</name>
    <dbReference type="NCBI Taxonomy" id="217495"/>
    <lineage>
        <taxon>Bacteria</taxon>
        <taxon>Bacillati</taxon>
        <taxon>Bacillota</taxon>
        <taxon>Bacilli</taxon>
        <taxon>Bacillales</taxon>
        <taxon>Bacillaceae</taxon>
        <taxon>Lederbergia</taxon>
    </lineage>
</organism>